<feature type="transmembrane region" description="Helical" evidence="1">
    <location>
        <begin position="21"/>
        <end position="38"/>
    </location>
</feature>
<reference evidence="2" key="1">
    <citation type="submission" date="2020-11" db="EMBL/GenBank/DDBJ databases">
        <authorList>
            <person name="Tran Van P."/>
        </authorList>
    </citation>
    <scope>NUCLEOTIDE SEQUENCE</scope>
</reference>
<keyword evidence="1" id="KW-0472">Membrane</keyword>
<keyword evidence="1" id="KW-0812">Transmembrane</keyword>
<organism evidence="2">
    <name type="scientific">Timema tahoe</name>
    <dbReference type="NCBI Taxonomy" id="61484"/>
    <lineage>
        <taxon>Eukaryota</taxon>
        <taxon>Metazoa</taxon>
        <taxon>Ecdysozoa</taxon>
        <taxon>Arthropoda</taxon>
        <taxon>Hexapoda</taxon>
        <taxon>Insecta</taxon>
        <taxon>Pterygota</taxon>
        <taxon>Neoptera</taxon>
        <taxon>Polyneoptera</taxon>
        <taxon>Phasmatodea</taxon>
        <taxon>Timematodea</taxon>
        <taxon>Timematoidea</taxon>
        <taxon>Timematidae</taxon>
        <taxon>Timema</taxon>
    </lineage>
</organism>
<protein>
    <submittedName>
        <fullName evidence="2">Uncharacterized protein</fullName>
    </submittedName>
</protein>
<evidence type="ECO:0000256" key="1">
    <source>
        <dbReference type="SAM" id="Phobius"/>
    </source>
</evidence>
<sequence length="214" mass="23990">MLAEPLQQSLLQIRVRRTLQIFGLYIVAFLLHYIHNFFSHFENREKCRLRDAMPTHNLRLCNLLLIHFLDYLVLLHERQEGPISPHLVEIHSMAMPPPINQDDSSMDIDMIEDQKTNNEQPQQIQPGRTSFVVEMSSGSSYISSSPSSSLDSCCSLIISALSRMPRIVMSSSAAIYSSYVQSGANLCHVSLSHGRVKVRGADEGAVDELGCGFV</sequence>
<keyword evidence="1" id="KW-1133">Transmembrane helix</keyword>
<proteinExistence type="predicted"/>
<name>A0A7R9IGC1_9NEOP</name>
<accession>A0A7R9IGC1</accession>
<evidence type="ECO:0000313" key="2">
    <source>
        <dbReference type="EMBL" id="CAD7457734.1"/>
    </source>
</evidence>
<dbReference type="AlphaFoldDB" id="A0A7R9IGC1"/>
<gene>
    <name evidence="2" type="ORF">TTEB3V08_LOCUS5725</name>
</gene>
<dbReference type="EMBL" id="OE001869">
    <property type="protein sequence ID" value="CAD7457734.1"/>
    <property type="molecule type" value="Genomic_DNA"/>
</dbReference>